<name>A0A399RCY2_9PROT</name>
<organism evidence="9 10">
    <name type="scientific">Henriciella mobilis</name>
    <dbReference type="NCBI Taxonomy" id="2305467"/>
    <lineage>
        <taxon>Bacteria</taxon>
        <taxon>Pseudomonadati</taxon>
        <taxon>Pseudomonadota</taxon>
        <taxon>Alphaproteobacteria</taxon>
        <taxon>Hyphomonadales</taxon>
        <taxon>Hyphomonadaceae</taxon>
        <taxon>Henriciella</taxon>
    </lineage>
</organism>
<evidence type="ECO:0000313" key="10">
    <source>
        <dbReference type="Proteomes" id="UP000266385"/>
    </source>
</evidence>
<dbReference type="RefSeq" id="WP_119376443.1">
    <property type="nucleotide sequence ID" value="NZ_QWFX01000013.1"/>
</dbReference>
<dbReference type="InterPro" id="IPR015797">
    <property type="entry name" value="NUDIX_hydrolase-like_dom_sf"/>
</dbReference>
<keyword evidence="3" id="KW-0479">Metal-binding</keyword>
<evidence type="ECO:0000256" key="1">
    <source>
        <dbReference type="ARBA" id="ARBA00001936"/>
    </source>
</evidence>
<dbReference type="AlphaFoldDB" id="A0A399RCY2"/>
<dbReference type="GO" id="GO:0046872">
    <property type="term" value="F:metal ion binding"/>
    <property type="evidence" value="ECO:0007669"/>
    <property type="project" value="UniProtKB-KW"/>
</dbReference>
<comment type="cofactor">
    <cofactor evidence="1">
        <name>Mn(2+)</name>
        <dbReference type="ChEBI" id="CHEBI:29035"/>
    </cofactor>
</comment>
<keyword evidence="4 9" id="KW-0378">Hydrolase</keyword>
<dbReference type="InterPro" id="IPR000086">
    <property type="entry name" value="NUDIX_hydrolase_dom"/>
</dbReference>
<keyword evidence="5" id="KW-0460">Magnesium</keyword>
<comment type="caution">
    <text evidence="9">The sequence shown here is derived from an EMBL/GenBank/DDBJ whole genome shotgun (WGS) entry which is preliminary data.</text>
</comment>
<dbReference type="SUPFAM" id="SSF55811">
    <property type="entry name" value="Nudix"/>
    <property type="match status" value="1"/>
</dbReference>
<dbReference type="Proteomes" id="UP000266385">
    <property type="component" value="Unassembled WGS sequence"/>
</dbReference>
<keyword evidence="10" id="KW-1185">Reference proteome</keyword>
<gene>
    <name evidence="9" type="ORF">D1223_10800</name>
</gene>
<evidence type="ECO:0000259" key="8">
    <source>
        <dbReference type="PROSITE" id="PS51462"/>
    </source>
</evidence>
<dbReference type="EMBL" id="QWFX01000013">
    <property type="protein sequence ID" value="RIJ27907.1"/>
    <property type="molecule type" value="Genomic_DNA"/>
</dbReference>
<dbReference type="GO" id="GO:0016818">
    <property type="term" value="F:hydrolase activity, acting on acid anhydrides, in phosphorus-containing anhydrides"/>
    <property type="evidence" value="ECO:0007669"/>
    <property type="project" value="InterPro"/>
</dbReference>
<accession>A0A399RCY2</accession>
<evidence type="ECO:0000256" key="3">
    <source>
        <dbReference type="ARBA" id="ARBA00022723"/>
    </source>
</evidence>
<comment type="cofactor">
    <cofactor evidence="2">
        <name>Mg(2+)</name>
        <dbReference type="ChEBI" id="CHEBI:18420"/>
    </cofactor>
</comment>
<feature type="region of interest" description="Disordered" evidence="7">
    <location>
        <begin position="1"/>
        <end position="27"/>
    </location>
</feature>
<feature type="domain" description="Nudix hydrolase" evidence="8">
    <location>
        <begin position="27"/>
        <end position="214"/>
    </location>
</feature>
<proteinExistence type="predicted"/>
<dbReference type="Gene3D" id="3.90.79.10">
    <property type="entry name" value="Nucleoside Triphosphate Pyrophosphohydrolase"/>
    <property type="match status" value="1"/>
</dbReference>
<evidence type="ECO:0000256" key="7">
    <source>
        <dbReference type="SAM" id="MobiDB-lite"/>
    </source>
</evidence>
<dbReference type="PANTHER" id="PTHR12318">
    <property type="entry name" value="TESTOSTERONE-REGULATED PROTEIN RP2"/>
    <property type="match status" value="1"/>
</dbReference>
<evidence type="ECO:0000256" key="5">
    <source>
        <dbReference type="ARBA" id="ARBA00022842"/>
    </source>
</evidence>
<dbReference type="PANTHER" id="PTHR12318:SF0">
    <property type="entry name" value="ACYL-COENZYME A DIPHOSPHATASE NUDT19"/>
    <property type="match status" value="1"/>
</dbReference>
<evidence type="ECO:0000256" key="6">
    <source>
        <dbReference type="ARBA" id="ARBA00023211"/>
    </source>
</evidence>
<dbReference type="InterPro" id="IPR039121">
    <property type="entry name" value="NUDT19"/>
</dbReference>
<dbReference type="CDD" id="cd18870">
    <property type="entry name" value="NUDIX_AcylCoAdiphos_Nudt19"/>
    <property type="match status" value="1"/>
</dbReference>
<reference evidence="9 10" key="1">
    <citation type="submission" date="2018-08" db="EMBL/GenBank/DDBJ databases">
        <title>Henriciella mobilis sp. nov., isolated from seawater.</title>
        <authorList>
            <person name="Cheng H."/>
            <person name="Wu Y.-H."/>
            <person name="Xu X.-W."/>
            <person name="Guo L.-L."/>
        </authorList>
    </citation>
    <scope>NUCLEOTIDE SEQUENCE [LARGE SCALE GENOMIC DNA]</scope>
    <source>
        <strain evidence="9 10">JN25</strain>
    </source>
</reference>
<evidence type="ECO:0000256" key="4">
    <source>
        <dbReference type="ARBA" id="ARBA00022801"/>
    </source>
</evidence>
<evidence type="ECO:0000256" key="2">
    <source>
        <dbReference type="ARBA" id="ARBA00001946"/>
    </source>
</evidence>
<keyword evidence="6" id="KW-0464">Manganese</keyword>
<sequence>MTVKLGSAYDKEGDGDVIQTDRPTPRPRDAATLILVRRDQAQPRLLMGKRSGGHDFMPDKYVFPGGRVDTADGRVPSVSELRRSVESKLAHKTRRKPRAFGLTAIRETFEETGLIVGRPSDFPGSPAADWEKYAAQGAAPCLKGFTFIGRAITPPYRPKRFDARFFMAEAEDVLIDERPPVDGAELHDLQWVTLADAMALDLPNVTRFMIGEIGERLKQRDPEAVRPPFLRWTPSGHSRDRI</sequence>
<dbReference type="PROSITE" id="PS51462">
    <property type="entry name" value="NUDIX"/>
    <property type="match status" value="1"/>
</dbReference>
<dbReference type="OrthoDB" id="9805905at2"/>
<evidence type="ECO:0000313" key="9">
    <source>
        <dbReference type="EMBL" id="RIJ27907.1"/>
    </source>
</evidence>
<protein>
    <submittedName>
        <fullName evidence="9">NUDIX hydrolase</fullName>
    </submittedName>
</protein>